<evidence type="ECO:0000259" key="2">
    <source>
        <dbReference type="Pfam" id="PF24924"/>
    </source>
</evidence>
<evidence type="ECO:0000256" key="1">
    <source>
        <dbReference type="SAM" id="Coils"/>
    </source>
</evidence>
<organism evidence="3 4">
    <name type="scientific">Gossypium gossypioides</name>
    <name type="common">Mexican cotton</name>
    <name type="synonym">Selera gossypioides</name>
    <dbReference type="NCBI Taxonomy" id="34282"/>
    <lineage>
        <taxon>Eukaryota</taxon>
        <taxon>Viridiplantae</taxon>
        <taxon>Streptophyta</taxon>
        <taxon>Embryophyta</taxon>
        <taxon>Tracheophyta</taxon>
        <taxon>Spermatophyta</taxon>
        <taxon>Magnoliopsida</taxon>
        <taxon>eudicotyledons</taxon>
        <taxon>Gunneridae</taxon>
        <taxon>Pentapetalae</taxon>
        <taxon>rosids</taxon>
        <taxon>malvids</taxon>
        <taxon>Malvales</taxon>
        <taxon>Malvaceae</taxon>
        <taxon>Malvoideae</taxon>
        <taxon>Gossypium</taxon>
    </lineage>
</organism>
<feature type="coiled-coil region" evidence="1">
    <location>
        <begin position="364"/>
        <end position="391"/>
    </location>
</feature>
<evidence type="ECO:0000313" key="4">
    <source>
        <dbReference type="Proteomes" id="UP000593579"/>
    </source>
</evidence>
<feature type="domain" description="DUF7745" evidence="2">
    <location>
        <begin position="109"/>
        <end position="280"/>
    </location>
</feature>
<sequence length="393" mass="46101">ALVHIRLLDRKLIIEKGFFDKVEDNTAIRTWSEMTQHEKCNSLAKGYVLELWDFARISVTQNSLQDRQASISGSRTILEPCLQLFHIWESRFSAYGRRIRGFTSVFKDSSRQSYSRVVNVPTFLKKLMNITGMSEQWVAARIKQKGDSKCIPWKNLKDIILAHPDMKKRVEVFSLRIYGLVVFPKALGHVDEAITNLFDRLDKRVTPVPAILAETFRSLNACRRVGEGRFIGCAQLLLTWRDDISEEKWMAILQNLQEEDVEWRALWLLLDEILYRCGDFDWGLAKCEFSYKGDGYKKKAREMSNAWNQTRRMKRLAVGLMTTLEYTEWWVRRINDNIPKPSQENSQSIEEHLWVVPSELGIIRQDFETRNAELEKKIEQMEEENMNLRLDID</sequence>
<dbReference type="PANTHER" id="PTHR48200">
    <property type="entry name" value="PROTEIN, PUTATIVE-RELATED"/>
    <property type="match status" value="1"/>
</dbReference>
<keyword evidence="4" id="KW-1185">Reference proteome</keyword>
<dbReference type="AlphaFoldDB" id="A0A7J9D0I1"/>
<evidence type="ECO:0000313" key="3">
    <source>
        <dbReference type="EMBL" id="MBA0754161.1"/>
    </source>
</evidence>
<protein>
    <recommendedName>
        <fullName evidence="2">DUF7745 domain-containing protein</fullName>
    </recommendedName>
</protein>
<dbReference type="Proteomes" id="UP000593579">
    <property type="component" value="Unassembled WGS sequence"/>
</dbReference>
<gene>
    <name evidence="3" type="ORF">Gogos_020550</name>
</gene>
<feature type="non-terminal residue" evidence="3">
    <location>
        <position position="393"/>
    </location>
</feature>
<dbReference type="Pfam" id="PF24924">
    <property type="entry name" value="DUF7745"/>
    <property type="match status" value="1"/>
</dbReference>
<reference evidence="3 4" key="1">
    <citation type="journal article" date="2019" name="Genome Biol. Evol.">
        <title>Insights into the evolution of the New World diploid cottons (Gossypium, subgenus Houzingenia) based on genome sequencing.</title>
        <authorList>
            <person name="Grover C.E."/>
            <person name="Arick M.A. 2nd"/>
            <person name="Thrash A."/>
            <person name="Conover J.L."/>
            <person name="Sanders W.S."/>
            <person name="Peterson D.G."/>
            <person name="Frelichowski J.E."/>
            <person name="Scheffler J.A."/>
            <person name="Scheffler B.E."/>
            <person name="Wendel J.F."/>
        </authorList>
    </citation>
    <scope>NUCLEOTIDE SEQUENCE [LARGE SCALE GENOMIC DNA]</scope>
    <source>
        <strain evidence="3">5</strain>
        <tissue evidence="3">Leaf</tissue>
    </source>
</reference>
<accession>A0A7J9D0I1</accession>
<dbReference type="PANTHER" id="PTHR48200:SF1">
    <property type="entry name" value="AMINOTRANSFERASE-LIKE PLANT MOBILE DOMAIN-CONTAINING PROTEIN"/>
    <property type="match status" value="1"/>
</dbReference>
<feature type="non-terminal residue" evidence="3">
    <location>
        <position position="1"/>
    </location>
</feature>
<dbReference type="InterPro" id="IPR056647">
    <property type="entry name" value="DUF7745"/>
</dbReference>
<comment type="caution">
    <text evidence="3">The sequence shown here is derived from an EMBL/GenBank/DDBJ whole genome shotgun (WGS) entry which is preliminary data.</text>
</comment>
<dbReference type="EMBL" id="JABEZY010260195">
    <property type="protein sequence ID" value="MBA0754161.1"/>
    <property type="molecule type" value="Genomic_DNA"/>
</dbReference>
<proteinExistence type="predicted"/>
<dbReference type="OrthoDB" id="997309at2759"/>
<name>A0A7J9D0I1_GOSGO</name>
<keyword evidence="1" id="KW-0175">Coiled coil</keyword>